<evidence type="ECO:0000313" key="3">
    <source>
        <dbReference type="Proteomes" id="UP000479000"/>
    </source>
</evidence>
<name>A0A6H5HMC9_9HEMI</name>
<dbReference type="Proteomes" id="UP000479000">
    <property type="component" value="Unassembled WGS sequence"/>
</dbReference>
<protein>
    <submittedName>
        <fullName evidence="2">Uncharacterized protein</fullName>
    </submittedName>
</protein>
<keyword evidence="3" id="KW-1185">Reference proteome</keyword>
<dbReference type="EMBL" id="CADCXU010033934">
    <property type="protein sequence ID" value="CAB0019341.1"/>
    <property type="molecule type" value="Genomic_DNA"/>
</dbReference>
<proteinExistence type="predicted"/>
<sequence>MIKFKPKLMLVNRTQTKNETETHYQTKTGSRTRTENKTEIRTQTHARPLRESVFGQCQAKSHCRFHTIRSCQRSLSEGEVTASLRAEVAEISLDVGCYSISLAPCDPRLDPRPFLPSYLIFRVSGRRKQAVVLYEPPMNEENHAIVPLLLFDRAVDGIGNEAILFWRGFHHCQNAGATAFWKRIVFLFVIILTERGAFLI</sequence>
<gene>
    <name evidence="2" type="ORF">NTEN_LOCUS23053</name>
</gene>
<organism evidence="2 3">
    <name type="scientific">Nesidiocoris tenuis</name>
    <dbReference type="NCBI Taxonomy" id="355587"/>
    <lineage>
        <taxon>Eukaryota</taxon>
        <taxon>Metazoa</taxon>
        <taxon>Ecdysozoa</taxon>
        <taxon>Arthropoda</taxon>
        <taxon>Hexapoda</taxon>
        <taxon>Insecta</taxon>
        <taxon>Pterygota</taxon>
        <taxon>Neoptera</taxon>
        <taxon>Paraneoptera</taxon>
        <taxon>Hemiptera</taxon>
        <taxon>Heteroptera</taxon>
        <taxon>Panheteroptera</taxon>
        <taxon>Cimicomorpha</taxon>
        <taxon>Miridae</taxon>
        <taxon>Dicyphina</taxon>
        <taxon>Nesidiocoris</taxon>
    </lineage>
</organism>
<evidence type="ECO:0000313" key="2">
    <source>
        <dbReference type="EMBL" id="CAB0019341.1"/>
    </source>
</evidence>
<reference evidence="2 3" key="1">
    <citation type="submission" date="2020-02" db="EMBL/GenBank/DDBJ databases">
        <authorList>
            <person name="Ferguson B K."/>
        </authorList>
    </citation>
    <scope>NUCLEOTIDE SEQUENCE [LARGE SCALE GENOMIC DNA]</scope>
</reference>
<dbReference type="AlphaFoldDB" id="A0A6H5HMC9"/>
<evidence type="ECO:0000256" key="1">
    <source>
        <dbReference type="SAM" id="MobiDB-lite"/>
    </source>
</evidence>
<feature type="region of interest" description="Disordered" evidence="1">
    <location>
        <begin position="17"/>
        <end position="37"/>
    </location>
</feature>
<accession>A0A6H5HMC9</accession>